<evidence type="ECO:0000313" key="4">
    <source>
        <dbReference type="Proteomes" id="UP000010411"/>
    </source>
</evidence>
<dbReference type="AlphaFoldDB" id="L1KIR0"/>
<sequence>MAEAVRRQEILAEQEKVAERQAALIDRQFDTQVRDPADAQRHAAEQEAEAKRVARVEQAEAERLAGIAAAQAEAERARLTGEGEKQWRSALAEAEAVEGLERGEAERARRAAIADVVRLEGEADAAVIGAKGAAEAEAMRKKADAFARYGDAAVLQMFVEVLPQVVAKASEPLSAVQKMTVISADGAGRISRAVADNVAQGLELLGSTPGVDLAELLMGITQRTATAAEPGDAPAQMNGKVEITG</sequence>
<dbReference type="PANTHER" id="PTHR13806:SF46">
    <property type="entry name" value="FLOTILLIN-1-RELATED"/>
    <property type="match status" value="1"/>
</dbReference>
<accession>L1KIR0</accession>
<dbReference type="PANTHER" id="PTHR13806">
    <property type="entry name" value="FLOTILLIN-RELATED"/>
    <property type="match status" value="1"/>
</dbReference>
<evidence type="ECO:0000313" key="3">
    <source>
        <dbReference type="EMBL" id="EKX60477.1"/>
    </source>
</evidence>
<dbReference type="GO" id="GO:0002020">
    <property type="term" value="F:protease binding"/>
    <property type="evidence" value="ECO:0007669"/>
    <property type="project" value="TreeGrafter"/>
</dbReference>
<evidence type="ECO:0000259" key="2">
    <source>
        <dbReference type="Pfam" id="PF15975"/>
    </source>
</evidence>
<gene>
    <name evidence="3" type="ORF">STRIP9103_00978</name>
</gene>
<comment type="caution">
    <text evidence="3">The sequence shown here is derived from an EMBL/GenBank/DDBJ whole genome shotgun (WGS) entry which is preliminary data.</text>
</comment>
<protein>
    <recommendedName>
        <fullName evidence="2">Flotillin C-terminal domain-containing protein</fullName>
    </recommendedName>
</protein>
<feature type="region of interest" description="Disordered" evidence="1">
    <location>
        <begin position="28"/>
        <end position="50"/>
    </location>
</feature>
<dbReference type="EMBL" id="AEJC01000649">
    <property type="protein sequence ID" value="EKX60477.1"/>
    <property type="molecule type" value="Genomic_DNA"/>
</dbReference>
<dbReference type="Pfam" id="PF15975">
    <property type="entry name" value="Flot"/>
    <property type="match status" value="1"/>
</dbReference>
<dbReference type="InterPro" id="IPR031905">
    <property type="entry name" value="Flotillin_C"/>
</dbReference>
<organism evidence="3 4">
    <name type="scientific">Streptomyces ipomoeae 91-03</name>
    <dbReference type="NCBI Taxonomy" id="698759"/>
    <lineage>
        <taxon>Bacteria</taxon>
        <taxon>Bacillati</taxon>
        <taxon>Actinomycetota</taxon>
        <taxon>Actinomycetes</taxon>
        <taxon>Kitasatosporales</taxon>
        <taxon>Streptomycetaceae</taxon>
        <taxon>Streptomyces</taxon>
    </lineage>
</organism>
<name>L1KIR0_9ACTN</name>
<dbReference type="InterPro" id="IPR027705">
    <property type="entry name" value="Flotillin_fam"/>
</dbReference>
<dbReference type="Proteomes" id="UP000010411">
    <property type="component" value="Unassembled WGS sequence"/>
</dbReference>
<reference evidence="3 4" key="1">
    <citation type="submission" date="2012-11" db="EMBL/GenBank/DDBJ databases">
        <authorList>
            <person name="Huguet-Tapia J.C."/>
            <person name="Durkin A.S."/>
            <person name="Pettis G.S."/>
            <person name="Badger J.H."/>
        </authorList>
    </citation>
    <scope>NUCLEOTIDE SEQUENCE [LARGE SCALE GENOMIC DNA]</scope>
    <source>
        <strain evidence="3 4">91-03</strain>
    </source>
</reference>
<keyword evidence="4" id="KW-1185">Reference proteome</keyword>
<evidence type="ECO:0000256" key="1">
    <source>
        <dbReference type="SAM" id="MobiDB-lite"/>
    </source>
</evidence>
<dbReference type="GO" id="GO:0072659">
    <property type="term" value="P:protein localization to plasma membrane"/>
    <property type="evidence" value="ECO:0007669"/>
    <property type="project" value="TreeGrafter"/>
</dbReference>
<feature type="domain" description="Flotillin C-terminal" evidence="2">
    <location>
        <begin position="118"/>
        <end position="192"/>
    </location>
</feature>
<proteinExistence type="predicted"/>
<dbReference type="GO" id="GO:0005886">
    <property type="term" value="C:plasma membrane"/>
    <property type="evidence" value="ECO:0007669"/>
    <property type="project" value="TreeGrafter"/>
</dbReference>
<dbReference type="PATRIC" id="fig|698759.3.peg.8796"/>